<dbReference type="RefSeq" id="WP_050045686.1">
    <property type="nucleotide sequence ID" value="NZ_JHEG04000001.1"/>
</dbReference>
<dbReference type="InterPro" id="IPR000835">
    <property type="entry name" value="HTH_MarR-typ"/>
</dbReference>
<accession>A0A8S9T357</accession>
<dbReference type="OrthoDB" id="5195026at2"/>
<evidence type="ECO:0000313" key="2">
    <source>
        <dbReference type="EMBL" id="KAF3886022.1"/>
    </source>
</evidence>
<dbReference type="EMBL" id="JHEG04000001">
    <property type="protein sequence ID" value="KAF3886022.1"/>
    <property type="molecule type" value="Genomic_DNA"/>
</dbReference>
<dbReference type="AlphaFoldDB" id="A0A8S9T357"/>
<comment type="caution">
    <text evidence="2">The sequence shown here is derived from an EMBL/GenBank/DDBJ whole genome shotgun (WGS) entry which is preliminary data.</text>
</comment>
<organism evidence="2 3">
    <name type="scientific">Tolypothrix bouteillei VB521301</name>
    <dbReference type="NCBI Taxonomy" id="1479485"/>
    <lineage>
        <taxon>Bacteria</taxon>
        <taxon>Bacillati</taxon>
        <taxon>Cyanobacteriota</taxon>
        <taxon>Cyanophyceae</taxon>
        <taxon>Nostocales</taxon>
        <taxon>Tolypothrichaceae</taxon>
        <taxon>Tolypothrix</taxon>
    </lineage>
</organism>
<dbReference type="Gene3D" id="1.10.10.10">
    <property type="entry name" value="Winged helix-like DNA-binding domain superfamily/Winged helix DNA-binding domain"/>
    <property type="match status" value="1"/>
</dbReference>
<evidence type="ECO:0000313" key="3">
    <source>
        <dbReference type="Proteomes" id="UP000029738"/>
    </source>
</evidence>
<dbReference type="PROSITE" id="PS50995">
    <property type="entry name" value="HTH_MARR_2"/>
    <property type="match status" value="1"/>
</dbReference>
<sequence>MAKQRLDEMRNSTWRLFLTVQIQAIEKIQEKLSAAKLPPLEWYDVLWELKKVPEGRLRLSELAERVLLSRSHLTRLLDRLEKSELLERQPCPSDRRGTFAVLTEAGAAMQEKMWAIYSEGIAEYFGDRLSDEEVKVMQQALKKVLGENSTQK</sequence>
<evidence type="ECO:0000259" key="1">
    <source>
        <dbReference type="PROSITE" id="PS50995"/>
    </source>
</evidence>
<dbReference type="InterPro" id="IPR036388">
    <property type="entry name" value="WH-like_DNA-bd_sf"/>
</dbReference>
<reference evidence="2" key="1">
    <citation type="journal article" date="2015" name="Genome Announc.">
        <title>Draft Genome Sequence of Tolypothrix boutellei Strain VB521301.</title>
        <authorList>
            <person name="Chandrababunaidu M.M."/>
            <person name="Singh D."/>
            <person name="Sen D."/>
            <person name="Bhan S."/>
            <person name="Das S."/>
            <person name="Gupta A."/>
            <person name="Adhikary S.P."/>
            <person name="Tripathy S."/>
        </authorList>
    </citation>
    <scope>NUCLEOTIDE SEQUENCE</scope>
    <source>
        <strain evidence="2">VB521301</strain>
    </source>
</reference>
<dbReference type="SUPFAM" id="SSF46785">
    <property type="entry name" value="Winged helix' DNA-binding domain"/>
    <property type="match status" value="1"/>
</dbReference>
<dbReference type="SMART" id="SM00347">
    <property type="entry name" value="HTH_MARR"/>
    <property type="match status" value="1"/>
</dbReference>
<feature type="domain" description="HTH marR-type" evidence="1">
    <location>
        <begin position="1"/>
        <end position="146"/>
    </location>
</feature>
<proteinExistence type="predicted"/>
<dbReference type="PANTHER" id="PTHR33164:SF104">
    <property type="entry name" value="TRANSCRIPTIONAL REGULATORY PROTEIN"/>
    <property type="match status" value="1"/>
</dbReference>
<dbReference type="PRINTS" id="PR00598">
    <property type="entry name" value="HTHMARR"/>
</dbReference>
<name>A0A8S9T357_9CYAN</name>
<protein>
    <submittedName>
        <fullName evidence="2">MarR family transcriptional regulator</fullName>
    </submittedName>
</protein>
<dbReference type="InterPro" id="IPR039422">
    <property type="entry name" value="MarR/SlyA-like"/>
</dbReference>
<dbReference type="GO" id="GO:0006950">
    <property type="term" value="P:response to stress"/>
    <property type="evidence" value="ECO:0007669"/>
    <property type="project" value="TreeGrafter"/>
</dbReference>
<keyword evidence="3" id="KW-1185">Reference proteome</keyword>
<reference evidence="2" key="2">
    <citation type="submission" date="2019-11" db="EMBL/GenBank/DDBJ databases">
        <title>Improved Assembly of Tolypothrix boutellei genome.</title>
        <authorList>
            <person name="Sarangi A.N."/>
            <person name="Mukherjee M."/>
            <person name="Ghosh S."/>
            <person name="Singh D."/>
            <person name="Das A."/>
            <person name="Kant S."/>
            <person name="Prusty A."/>
            <person name="Tripathy S."/>
        </authorList>
    </citation>
    <scope>NUCLEOTIDE SEQUENCE</scope>
    <source>
        <strain evidence="2">VB521301</strain>
    </source>
</reference>
<dbReference type="InterPro" id="IPR036390">
    <property type="entry name" value="WH_DNA-bd_sf"/>
</dbReference>
<dbReference type="Proteomes" id="UP000029738">
    <property type="component" value="Unassembled WGS sequence"/>
</dbReference>
<dbReference type="GO" id="GO:0003700">
    <property type="term" value="F:DNA-binding transcription factor activity"/>
    <property type="evidence" value="ECO:0007669"/>
    <property type="project" value="InterPro"/>
</dbReference>
<dbReference type="Pfam" id="PF01047">
    <property type="entry name" value="MarR"/>
    <property type="match status" value="1"/>
</dbReference>
<dbReference type="PANTHER" id="PTHR33164">
    <property type="entry name" value="TRANSCRIPTIONAL REGULATOR, MARR FAMILY"/>
    <property type="match status" value="1"/>
</dbReference>
<gene>
    <name evidence="2" type="ORF">DA73_0400011470</name>
</gene>